<dbReference type="AlphaFoldDB" id="A0AAD3GZV3"/>
<proteinExistence type="predicted"/>
<dbReference type="SUPFAM" id="SSF56112">
    <property type="entry name" value="Protein kinase-like (PK-like)"/>
    <property type="match status" value="1"/>
</dbReference>
<dbReference type="Proteomes" id="UP001054902">
    <property type="component" value="Unassembled WGS sequence"/>
</dbReference>
<dbReference type="PANTHER" id="PTHR11012">
    <property type="entry name" value="PROTEIN KINASE-LIKE DOMAIN-CONTAINING"/>
    <property type="match status" value="1"/>
</dbReference>
<organism evidence="1 2">
    <name type="scientific">Chaetoceros tenuissimus</name>
    <dbReference type="NCBI Taxonomy" id="426638"/>
    <lineage>
        <taxon>Eukaryota</taxon>
        <taxon>Sar</taxon>
        <taxon>Stramenopiles</taxon>
        <taxon>Ochrophyta</taxon>
        <taxon>Bacillariophyta</taxon>
        <taxon>Coscinodiscophyceae</taxon>
        <taxon>Chaetocerotophycidae</taxon>
        <taxon>Chaetocerotales</taxon>
        <taxon>Chaetocerotaceae</taxon>
        <taxon>Chaetoceros</taxon>
    </lineage>
</organism>
<dbReference type="EMBL" id="BLLK01000020">
    <property type="protein sequence ID" value="GFH45170.1"/>
    <property type="molecule type" value="Genomic_DNA"/>
</dbReference>
<reference evidence="1 2" key="1">
    <citation type="journal article" date="2021" name="Sci. Rep.">
        <title>The genome of the diatom Chaetoceros tenuissimus carries an ancient integrated fragment of an extant virus.</title>
        <authorList>
            <person name="Hongo Y."/>
            <person name="Kimura K."/>
            <person name="Takaki Y."/>
            <person name="Yoshida Y."/>
            <person name="Baba S."/>
            <person name="Kobayashi G."/>
            <person name="Nagasaki K."/>
            <person name="Hano T."/>
            <person name="Tomaru Y."/>
        </authorList>
    </citation>
    <scope>NUCLEOTIDE SEQUENCE [LARGE SCALE GENOMIC DNA]</scope>
    <source>
        <strain evidence="1 2">NIES-3715</strain>
    </source>
</reference>
<comment type="caution">
    <text evidence="1">The sequence shown here is derived from an EMBL/GenBank/DDBJ whole genome shotgun (WGS) entry which is preliminary data.</text>
</comment>
<protein>
    <recommendedName>
        <fullName evidence="3">Aminoglycoside phosphotransferase domain-containing protein</fullName>
    </recommendedName>
</protein>
<dbReference type="InterPro" id="IPR004119">
    <property type="entry name" value="EcKL"/>
</dbReference>
<evidence type="ECO:0000313" key="1">
    <source>
        <dbReference type="EMBL" id="GFH45170.1"/>
    </source>
</evidence>
<dbReference type="Pfam" id="PF02958">
    <property type="entry name" value="EcKL"/>
    <property type="match status" value="1"/>
</dbReference>
<sequence length="385" mass="43897">MKLTPAFFQEILDITEEVKISNEKRLTSLWAGYGTISSVQVRSKKANKNLIIKRVNPPRKCSLSSIGDQRKIKSYHVEGYFYEKLVPYILKWKDVVKCDIAQPYFIEQTHDEEDSEPSFLFIMSDLSDSHGMYYDGSKEQVIAIIGWLASFHSIFYNHPDVMEAKTGNGKIWPEGGYWHLKTRLSELESIPSYYRALKESAYAVDKRMNDGPDLYYTLVHGDFKEANIMIGGGSKKDSFSCAAVDYQYCGRGFGAKDIVMLIVSSVSPQVLKAIGGEDGVIQLYADELKKNVNAMNEMSKEDIEIITSFDTLKMQYELAMVDYVRFMAGWGFWGSNSDFAERRAIEILKDIASSWSGRSRNGDCTINTFTKKDWESAIYEKYPLL</sequence>
<dbReference type="Gene3D" id="3.90.1200.10">
    <property type="match status" value="1"/>
</dbReference>
<keyword evidence="2" id="KW-1185">Reference proteome</keyword>
<evidence type="ECO:0000313" key="2">
    <source>
        <dbReference type="Proteomes" id="UP001054902"/>
    </source>
</evidence>
<name>A0AAD3GZV3_9STRA</name>
<dbReference type="PANTHER" id="PTHR11012:SF30">
    <property type="entry name" value="PROTEIN KINASE-LIKE DOMAIN-CONTAINING"/>
    <property type="match status" value="1"/>
</dbReference>
<dbReference type="InterPro" id="IPR011009">
    <property type="entry name" value="Kinase-like_dom_sf"/>
</dbReference>
<accession>A0AAD3GZV3</accession>
<evidence type="ECO:0008006" key="3">
    <source>
        <dbReference type="Google" id="ProtNLM"/>
    </source>
</evidence>
<gene>
    <name evidence="1" type="ORF">CTEN210_01644</name>
</gene>